<dbReference type="Pfam" id="PF00293">
    <property type="entry name" value="NUDIX"/>
    <property type="match status" value="1"/>
</dbReference>
<comment type="cofactor">
    <cofactor evidence="1">
        <name>Mg(2+)</name>
        <dbReference type="ChEBI" id="CHEBI:18420"/>
    </cofactor>
</comment>
<dbReference type="PANTHER" id="PTHR43046:SF16">
    <property type="entry name" value="ADP-RIBOSE PYROPHOSPHATASE YJHB-RELATED"/>
    <property type="match status" value="1"/>
</dbReference>
<keyword evidence="2 3" id="KW-0378">Hydrolase</keyword>
<gene>
    <name evidence="3" type="ORF">EA71_03045</name>
</gene>
<accession>A0A367CAB8</accession>
<organism evidence="3 4">
    <name type="scientific">Enterococcus durans</name>
    <dbReference type="NCBI Taxonomy" id="53345"/>
    <lineage>
        <taxon>Bacteria</taxon>
        <taxon>Bacillati</taxon>
        <taxon>Bacillota</taxon>
        <taxon>Bacilli</taxon>
        <taxon>Lactobacillales</taxon>
        <taxon>Enterococcaceae</taxon>
        <taxon>Enterococcus</taxon>
    </lineage>
</organism>
<dbReference type="PROSITE" id="PS51462">
    <property type="entry name" value="NUDIX"/>
    <property type="match status" value="1"/>
</dbReference>
<dbReference type="InterPro" id="IPR000086">
    <property type="entry name" value="NUDIX_hydrolase_dom"/>
</dbReference>
<name>A0A367CAB8_9ENTE</name>
<evidence type="ECO:0000256" key="2">
    <source>
        <dbReference type="ARBA" id="ARBA00022801"/>
    </source>
</evidence>
<dbReference type="Proteomes" id="UP000252797">
    <property type="component" value="Unassembled WGS sequence"/>
</dbReference>
<dbReference type="Gene3D" id="6.10.250.1120">
    <property type="match status" value="1"/>
</dbReference>
<sequence>MQTRFDQYRRLLTIAEAGLLYGKDVFDKERYEELRTIALELLSGIGTETSAELFRLTEQNEGYPTPKIDVRAYIKQEDKVLLIEDKRTKEWALPGGFAEVGLSPKENIEKEVEEETGLIVTADKLLALFDTNVRKDVPQLFQYYKLVFSCTILAGSFVENSETSNSAFFALDELPPLSIKRTTKEQLAILANGPLPYFD</sequence>
<evidence type="ECO:0000313" key="4">
    <source>
        <dbReference type="Proteomes" id="UP000252797"/>
    </source>
</evidence>
<evidence type="ECO:0000313" key="3">
    <source>
        <dbReference type="EMBL" id="RCA09434.1"/>
    </source>
</evidence>
<proteinExistence type="predicted"/>
<dbReference type="Pfam" id="PF12535">
    <property type="entry name" value="Nudix_N"/>
    <property type="match status" value="1"/>
</dbReference>
<dbReference type="GeneID" id="56742424"/>
<dbReference type="PANTHER" id="PTHR43046">
    <property type="entry name" value="GDP-MANNOSE MANNOSYL HYDROLASE"/>
    <property type="match status" value="1"/>
</dbReference>
<dbReference type="AlphaFoldDB" id="A0A367CAB8"/>
<dbReference type="Gene3D" id="3.90.79.10">
    <property type="entry name" value="Nucleoside Triphosphate Pyrophosphohydrolase"/>
    <property type="match status" value="1"/>
</dbReference>
<evidence type="ECO:0000256" key="1">
    <source>
        <dbReference type="ARBA" id="ARBA00001946"/>
    </source>
</evidence>
<comment type="caution">
    <text evidence="3">The sequence shown here is derived from an EMBL/GenBank/DDBJ whole genome shotgun (WGS) entry which is preliminary data.</text>
</comment>
<dbReference type="InterPro" id="IPR059176">
    <property type="entry name" value="UDP-X_N"/>
</dbReference>
<dbReference type="GO" id="GO:0016787">
    <property type="term" value="F:hydrolase activity"/>
    <property type="evidence" value="ECO:0007669"/>
    <property type="project" value="UniProtKB-KW"/>
</dbReference>
<dbReference type="EMBL" id="LEPB01000009">
    <property type="protein sequence ID" value="RCA09434.1"/>
    <property type="molecule type" value="Genomic_DNA"/>
</dbReference>
<dbReference type="RefSeq" id="WP_081134183.1">
    <property type="nucleotide sequence ID" value="NZ_CABGKH010000013.1"/>
</dbReference>
<dbReference type="SUPFAM" id="SSF55811">
    <property type="entry name" value="Nudix"/>
    <property type="match status" value="1"/>
</dbReference>
<protein>
    <submittedName>
        <fullName evidence="3">NUDIX family hydrolase</fullName>
    </submittedName>
</protein>
<reference evidence="3 4" key="1">
    <citation type="submission" date="2015-06" db="EMBL/GenBank/DDBJ databases">
        <title>The Genome Sequence of Enterococcus durans 4EA1.</title>
        <authorList>
            <consortium name="The Broad Institute Genomics Platform"/>
            <consortium name="The Broad Institute Genome Sequencing Center for Infectious Disease"/>
            <person name="Earl A.M."/>
            <person name="Van Tyne D."/>
            <person name="Lebreton F."/>
            <person name="Saavedra J.T."/>
            <person name="Gilmore M.S."/>
            <person name="Manson Mcguire A."/>
            <person name="Clock S."/>
            <person name="Crupain M."/>
            <person name="Rangan U."/>
            <person name="Young S."/>
            <person name="Abouelleil A."/>
            <person name="Cao P."/>
            <person name="Chapman S.B."/>
            <person name="Griggs A."/>
            <person name="Priest M."/>
            <person name="Shea T."/>
            <person name="Wortman J."/>
            <person name="Nusbaum C."/>
            <person name="Birren B."/>
        </authorList>
    </citation>
    <scope>NUCLEOTIDE SEQUENCE [LARGE SCALE GENOMIC DNA]</scope>
    <source>
        <strain evidence="3 4">4EA1</strain>
    </source>
</reference>
<dbReference type="InterPro" id="IPR015797">
    <property type="entry name" value="NUDIX_hydrolase-like_dom_sf"/>
</dbReference>